<dbReference type="EMBL" id="STFG01000012">
    <property type="protein sequence ID" value="THT99917.1"/>
    <property type="molecule type" value="Genomic_DNA"/>
</dbReference>
<dbReference type="InterPro" id="IPR001387">
    <property type="entry name" value="Cro/C1-type_HTH"/>
</dbReference>
<keyword evidence="4" id="KW-1185">Reference proteome</keyword>
<proteinExistence type="predicted"/>
<dbReference type="PROSITE" id="PS50943">
    <property type="entry name" value="HTH_CROC1"/>
    <property type="match status" value="1"/>
</dbReference>
<dbReference type="Pfam" id="PF01381">
    <property type="entry name" value="HTH_3"/>
    <property type="match status" value="1"/>
</dbReference>
<evidence type="ECO:0000313" key="3">
    <source>
        <dbReference type="EMBL" id="THT99917.1"/>
    </source>
</evidence>
<dbReference type="RefSeq" id="WP_136573879.1">
    <property type="nucleotide sequence ID" value="NZ_STFG01000012.1"/>
</dbReference>
<organism evidence="3 4">
    <name type="scientific">Lampropedia puyangensis</name>
    <dbReference type="NCBI Taxonomy" id="1330072"/>
    <lineage>
        <taxon>Bacteria</taxon>
        <taxon>Pseudomonadati</taxon>
        <taxon>Pseudomonadota</taxon>
        <taxon>Betaproteobacteria</taxon>
        <taxon>Burkholderiales</taxon>
        <taxon>Comamonadaceae</taxon>
        <taxon>Lampropedia</taxon>
    </lineage>
</organism>
<dbReference type="GO" id="GO:0003677">
    <property type="term" value="F:DNA binding"/>
    <property type="evidence" value="ECO:0007669"/>
    <property type="project" value="InterPro"/>
</dbReference>
<feature type="compositionally biased region" description="Low complexity" evidence="1">
    <location>
        <begin position="34"/>
        <end position="45"/>
    </location>
</feature>
<feature type="domain" description="HTH cro/C1-type" evidence="2">
    <location>
        <begin position="60"/>
        <end position="114"/>
    </location>
</feature>
<evidence type="ECO:0000256" key="1">
    <source>
        <dbReference type="SAM" id="MobiDB-lite"/>
    </source>
</evidence>
<reference evidence="3 4" key="1">
    <citation type="journal article" date="2015" name="Antonie Van Leeuwenhoek">
        <title>Lampropedia puyangensis sp. nov., isolated from symptomatic bark of Populus ? euramericana canker and emended description of Lampropedia hyalina (Ehrenberg 1832) Lee et al. 2004.</title>
        <authorList>
            <person name="Li Y."/>
            <person name="Wang T."/>
            <person name="Piao C.G."/>
            <person name="Wang L.F."/>
            <person name="Tian G.Z."/>
            <person name="Zhu T.H."/>
            <person name="Guo M.W."/>
        </authorList>
    </citation>
    <scope>NUCLEOTIDE SEQUENCE [LARGE SCALE GENOMIC DNA]</scope>
    <source>
        <strain evidence="3 4">2-bin</strain>
    </source>
</reference>
<feature type="region of interest" description="Disordered" evidence="1">
    <location>
        <begin position="20"/>
        <end position="65"/>
    </location>
</feature>
<protein>
    <submittedName>
        <fullName evidence="3">Helix-turn-helix domain-containing protein</fullName>
    </submittedName>
</protein>
<accession>A0A4S8EYB3</accession>
<name>A0A4S8EYB3_9BURK</name>
<dbReference type="AlphaFoldDB" id="A0A4S8EYB3"/>
<evidence type="ECO:0000313" key="4">
    <source>
        <dbReference type="Proteomes" id="UP000308917"/>
    </source>
</evidence>
<dbReference type="InterPro" id="IPR010982">
    <property type="entry name" value="Lambda_DNA-bd_dom_sf"/>
</dbReference>
<evidence type="ECO:0000259" key="2">
    <source>
        <dbReference type="PROSITE" id="PS50943"/>
    </source>
</evidence>
<comment type="caution">
    <text evidence="3">The sequence shown here is derived from an EMBL/GenBank/DDBJ whole genome shotgun (WGS) entry which is preliminary data.</text>
</comment>
<dbReference type="Proteomes" id="UP000308917">
    <property type="component" value="Unassembled WGS sequence"/>
</dbReference>
<dbReference type="CDD" id="cd00093">
    <property type="entry name" value="HTH_XRE"/>
    <property type="match status" value="1"/>
</dbReference>
<dbReference type="SUPFAM" id="SSF47413">
    <property type="entry name" value="lambda repressor-like DNA-binding domains"/>
    <property type="match status" value="1"/>
</dbReference>
<dbReference type="OrthoDB" id="9799384at2"/>
<sequence length="116" mass="12619">MNARKINLEEMAQAVFAKVEPPSMQSPLSAALENTTSPNSTSASNKPFETDPAQAQAKTRQARKALGMPQATFASLIHTSAAELNDWEQGRKTPPGAAVRLFELLIKNPDLSKLWD</sequence>
<dbReference type="Gene3D" id="1.10.260.40">
    <property type="entry name" value="lambda repressor-like DNA-binding domains"/>
    <property type="match status" value="1"/>
</dbReference>
<gene>
    <name evidence="3" type="ORF">E9531_11340</name>
</gene>